<evidence type="ECO:0000313" key="4">
    <source>
        <dbReference type="EMBL" id="GIG79735.1"/>
    </source>
</evidence>
<feature type="compositionally biased region" description="Gly residues" evidence="1">
    <location>
        <begin position="69"/>
        <end position="83"/>
    </location>
</feature>
<keyword evidence="5" id="KW-1185">Reference proteome</keyword>
<evidence type="ECO:0000313" key="5">
    <source>
        <dbReference type="Proteomes" id="UP000630097"/>
    </source>
</evidence>
<sequence length="391" mass="39230">MTPVAKPAREGIRLKDMRRIRYGVALVAATAFLISGCGAGSESGMSSTADGAVAPVAPESVTAEDAAGGPVGSGGSVASGGSVGSSAGPGAPRAGNAKIVSSDRSLVQTAELTVQAKDVTGTADKARQIVTAAGGYASDEKSTSQPGNDIAVVTFKVPPAQYPDVLARLGRDLGKRISQQQGTEDVTGEVADVASRVKSAESSLAQFRRLLSKATAIGEILEIEREIAGREADLESLQARQRALSERTGMATITLTVVLPPTPAQAAEVAEPEGPSFLSGLEKGWETLVASTGVALAVLGALLPWLVVAVVGWLAVVTAMRRLRPRRTAGTPAKRSGGEPPVPVMAGGPPPGTAAGTPAGTAAAAPPGPPPGPPHGDRPGDGPQEGPPPGR</sequence>
<keyword evidence="2" id="KW-1133">Transmembrane helix</keyword>
<feature type="region of interest" description="Disordered" evidence="1">
    <location>
        <begin position="63"/>
        <end position="97"/>
    </location>
</feature>
<dbReference type="Proteomes" id="UP000630097">
    <property type="component" value="Unassembled WGS sequence"/>
</dbReference>
<proteinExistence type="predicted"/>
<keyword evidence="2" id="KW-0812">Transmembrane</keyword>
<feature type="region of interest" description="Disordered" evidence="1">
    <location>
        <begin position="327"/>
        <end position="391"/>
    </location>
</feature>
<gene>
    <name evidence="4" type="ORF">Pka01_28620</name>
</gene>
<evidence type="ECO:0000256" key="1">
    <source>
        <dbReference type="SAM" id="MobiDB-lite"/>
    </source>
</evidence>
<comment type="caution">
    <text evidence="4">The sequence shown here is derived from an EMBL/GenBank/DDBJ whole genome shotgun (WGS) entry which is preliminary data.</text>
</comment>
<dbReference type="Pfam" id="PF14257">
    <property type="entry name" value="DUF4349"/>
    <property type="match status" value="1"/>
</dbReference>
<protein>
    <recommendedName>
        <fullName evidence="3">DUF4349 domain-containing protein</fullName>
    </recommendedName>
</protein>
<feature type="domain" description="DUF4349" evidence="3">
    <location>
        <begin position="104"/>
        <end position="316"/>
    </location>
</feature>
<keyword evidence="2" id="KW-0472">Membrane</keyword>
<evidence type="ECO:0000259" key="3">
    <source>
        <dbReference type="Pfam" id="PF14257"/>
    </source>
</evidence>
<feature type="transmembrane region" description="Helical" evidence="2">
    <location>
        <begin position="294"/>
        <end position="317"/>
    </location>
</feature>
<feature type="compositionally biased region" description="Low complexity" evidence="1">
    <location>
        <begin position="84"/>
        <end position="95"/>
    </location>
</feature>
<feature type="compositionally biased region" description="Pro residues" evidence="1">
    <location>
        <begin position="340"/>
        <end position="352"/>
    </location>
</feature>
<organism evidence="4 5">
    <name type="scientific">Planotetraspora kaengkrachanensis</name>
    <dbReference type="NCBI Taxonomy" id="575193"/>
    <lineage>
        <taxon>Bacteria</taxon>
        <taxon>Bacillati</taxon>
        <taxon>Actinomycetota</taxon>
        <taxon>Actinomycetes</taxon>
        <taxon>Streptosporangiales</taxon>
        <taxon>Streptosporangiaceae</taxon>
        <taxon>Planotetraspora</taxon>
    </lineage>
</organism>
<accession>A0A8J3M5M5</accession>
<feature type="compositionally biased region" description="Low complexity" evidence="1">
    <location>
        <begin position="353"/>
        <end position="365"/>
    </location>
</feature>
<evidence type="ECO:0000256" key="2">
    <source>
        <dbReference type="SAM" id="Phobius"/>
    </source>
</evidence>
<reference evidence="4 5" key="1">
    <citation type="submission" date="2021-01" db="EMBL/GenBank/DDBJ databases">
        <title>Whole genome shotgun sequence of Planotetraspora kaengkrachanensis NBRC 104272.</title>
        <authorList>
            <person name="Komaki H."/>
            <person name="Tamura T."/>
        </authorList>
    </citation>
    <scope>NUCLEOTIDE SEQUENCE [LARGE SCALE GENOMIC DNA]</scope>
    <source>
        <strain evidence="4 5">NBRC 104272</strain>
    </source>
</reference>
<name>A0A8J3M5M5_9ACTN</name>
<dbReference type="EMBL" id="BONV01000010">
    <property type="protein sequence ID" value="GIG79735.1"/>
    <property type="molecule type" value="Genomic_DNA"/>
</dbReference>
<dbReference type="AlphaFoldDB" id="A0A8J3M5M5"/>
<dbReference type="InterPro" id="IPR025645">
    <property type="entry name" value="DUF4349"/>
</dbReference>